<evidence type="ECO:0000256" key="1">
    <source>
        <dbReference type="SAM" id="Coils"/>
    </source>
</evidence>
<proteinExistence type="predicted"/>
<feature type="compositionally biased region" description="Basic and acidic residues" evidence="2">
    <location>
        <begin position="208"/>
        <end position="237"/>
    </location>
</feature>
<evidence type="ECO:0000313" key="3">
    <source>
        <dbReference type="EMBL" id="RGP78238.1"/>
    </source>
</evidence>
<reference evidence="3 4" key="1">
    <citation type="journal article" date="2018" name="PLoS Pathog.">
        <title>Evolution of structural diversity of trichothecenes, a family of toxins produced by plant pathogenic and entomopathogenic fungi.</title>
        <authorList>
            <person name="Proctor R.H."/>
            <person name="McCormick S.P."/>
            <person name="Kim H.S."/>
            <person name="Cardoza R.E."/>
            <person name="Stanley A.M."/>
            <person name="Lindo L."/>
            <person name="Kelly A."/>
            <person name="Brown D.W."/>
            <person name="Lee T."/>
            <person name="Vaughan M.M."/>
            <person name="Alexander N.J."/>
            <person name="Busman M."/>
            <person name="Gutierrez S."/>
        </authorList>
    </citation>
    <scope>NUCLEOTIDE SEQUENCE [LARGE SCALE GENOMIC DNA]</scope>
    <source>
        <strain evidence="3 4">NRRL 20695</strain>
    </source>
</reference>
<name>A0A395T0K8_9HYPO</name>
<protein>
    <submittedName>
        <fullName evidence="3">Uncharacterized protein</fullName>
    </submittedName>
</protein>
<feature type="compositionally biased region" description="Basic residues" evidence="2">
    <location>
        <begin position="193"/>
        <end position="203"/>
    </location>
</feature>
<feature type="region of interest" description="Disordered" evidence="2">
    <location>
        <begin position="56"/>
        <end position="268"/>
    </location>
</feature>
<sequence length="337" mass="38984">MCTTNIYTYVYPDGRRQQYSQPDLCANSRHGQVCSANYRFEHPTQYVSAYDTSSSYPYPAQQLPPTPQYSPAPSTPSGSYRSGDESDRSYSSSSSKKDRSSGVYINGTKVLDLNRKRRGSRHQERIVLVDSPPTPRTPPQQWSGPRTAPASPNGNTYMVESSRDPNKRRPVIVDERTLQPTERHVQIEVVDNHHHRSKHHRHASSSSKDSRDDEERRIRHEKKRQQEKEDRIKRRIAEANAEIAGRPVAIAPSAPKRSSTYKRPSVEIPVDQMQRLSFEEERREDKIRRLARKEEKEEEEAQRKRLLERMQPKRRLTIGAGSRRPSEAYGLGVYRYD</sequence>
<dbReference type="Proteomes" id="UP000266234">
    <property type="component" value="Unassembled WGS sequence"/>
</dbReference>
<comment type="caution">
    <text evidence="3">The sequence shown here is derived from an EMBL/GenBank/DDBJ whole genome shotgun (WGS) entry which is preliminary data.</text>
</comment>
<organism evidence="3 4">
    <name type="scientific">Fusarium longipes</name>
    <dbReference type="NCBI Taxonomy" id="694270"/>
    <lineage>
        <taxon>Eukaryota</taxon>
        <taxon>Fungi</taxon>
        <taxon>Dikarya</taxon>
        <taxon>Ascomycota</taxon>
        <taxon>Pezizomycotina</taxon>
        <taxon>Sordariomycetes</taxon>
        <taxon>Hypocreomycetidae</taxon>
        <taxon>Hypocreales</taxon>
        <taxon>Nectriaceae</taxon>
        <taxon>Fusarium</taxon>
    </lineage>
</organism>
<feature type="compositionally biased region" description="Pro residues" evidence="2">
    <location>
        <begin position="62"/>
        <end position="74"/>
    </location>
</feature>
<keyword evidence="4" id="KW-1185">Reference proteome</keyword>
<feature type="coiled-coil region" evidence="1">
    <location>
        <begin position="276"/>
        <end position="310"/>
    </location>
</feature>
<dbReference type="AlphaFoldDB" id="A0A395T0K8"/>
<accession>A0A395T0K8</accession>
<evidence type="ECO:0000313" key="4">
    <source>
        <dbReference type="Proteomes" id="UP000266234"/>
    </source>
</evidence>
<gene>
    <name evidence="3" type="ORF">FLONG3_3654</name>
</gene>
<keyword evidence="1" id="KW-0175">Coiled coil</keyword>
<feature type="compositionally biased region" description="Basic and acidic residues" evidence="2">
    <location>
        <begin position="161"/>
        <end position="192"/>
    </location>
</feature>
<dbReference type="OrthoDB" id="3439480at2759"/>
<dbReference type="EMBL" id="PXOG01000073">
    <property type="protein sequence ID" value="RGP78238.1"/>
    <property type="molecule type" value="Genomic_DNA"/>
</dbReference>
<feature type="compositionally biased region" description="Polar residues" evidence="2">
    <location>
        <begin position="139"/>
        <end position="159"/>
    </location>
</feature>
<feature type="region of interest" description="Disordered" evidence="2">
    <location>
        <begin position="310"/>
        <end position="337"/>
    </location>
</feature>
<evidence type="ECO:0000256" key="2">
    <source>
        <dbReference type="SAM" id="MobiDB-lite"/>
    </source>
</evidence>